<evidence type="ECO:0000256" key="2">
    <source>
        <dbReference type="SAM" id="Phobius"/>
    </source>
</evidence>
<gene>
    <name evidence="3" type="ORF">J2W31_002319</name>
</gene>
<reference evidence="3" key="1">
    <citation type="submission" date="2023-07" db="EMBL/GenBank/DDBJ databases">
        <title>Sorghum-associated microbial communities from plants grown in Nebraska, USA.</title>
        <authorList>
            <person name="Schachtman D."/>
        </authorList>
    </citation>
    <scope>NUCLEOTIDE SEQUENCE</scope>
    <source>
        <strain evidence="3">DS3754</strain>
    </source>
</reference>
<organism evidence="3 4">
    <name type="scientific">Variovorax boronicumulans</name>
    <dbReference type="NCBI Taxonomy" id="436515"/>
    <lineage>
        <taxon>Bacteria</taxon>
        <taxon>Pseudomonadati</taxon>
        <taxon>Pseudomonadota</taxon>
        <taxon>Betaproteobacteria</taxon>
        <taxon>Burkholderiales</taxon>
        <taxon>Comamonadaceae</taxon>
        <taxon>Variovorax</taxon>
    </lineage>
</organism>
<comment type="caution">
    <text evidence="3">The sequence shown here is derived from an EMBL/GenBank/DDBJ whole genome shotgun (WGS) entry which is preliminary data.</text>
</comment>
<dbReference type="Proteomes" id="UP001242045">
    <property type="component" value="Unassembled WGS sequence"/>
</dbReference>
<name>A0AAW8CZQ9_9BURK</name>
<feature type="compositionally biased region" description="Pro residues" evidence="1">
    <location>
        <begin position="142"/>
        <end position="158"/>
    </location>
</feature>
<accession>A0AAW8CZQ9</accession>
<keyword evidence="2" id="KW-1133">Transmembrane helix</keyword>
<feature type="region of interest" description="Disordered" evidence="1">
    <location>
        <begin position="135"/>
        <end position="158"/>
    </location>
</feature>
<evidence type="ECO:0000313" key="3">
    <source>
        <dbReference type="EMBL" id="MDP9893208.1"/>
    </source>
</evidence>
<keyword evidence="2" id="KW-0812">Transmembrane</keyword>
<protein>
    <submittedName>
        <fullName evidence="3">Uncharacterized protein</fullName>
    </submittedName>
</protein>
<evidence type="ECO:0000313" key="4">
    <source>
        <dbReference type="Proteomes" id="UP001242045"/>
    </source>
</evidence>
<sequence length="158" mass="16952">MVEDPHGEWWVNATRVKSAATPSSNEGVPQQPQVAPPMAQAADLSPFIWQQLSDIQNKLGALQVSVANVDESIKSTKTKVDSLSELKNKMIGAFWALGIMISLSTGVFLWTANKMWDSFAAIAAPALRDSIAKQPDVKAALPQPPVAAPQPPSPPSKR</sequence>
<keyword evidence="2" id="KW-0472">Membrane</keyword>
<dbReference type="EMBL" id="JAUSRD010000004">
    <property type="protein sequence ID" value="MDP9893208.1"/>
    <property type="molecule type" value="Genomic_DNA"/>
</dbReference>
<dbReference type="RefSeq" id="WP_307684840.1">
    <property type="nucleotide sequence ID" value="NZ_JAUSRD010000004.1"/>
</dbReference>
<dbReference type="AlphaFoldDB" id="A0AAW8CZQ9"/>
<evidence type="ECO:0000256" key="1">
    <source>
        <dbReference type="SAM" id="MobiDB-lite"/>
    </source>
</evidence>
<proteinExistence type="predicted"/>
<feature type="transmembrane region" description="Helical" evidence="2">
    <location>
        <begin position="90"/>
        <end position="110"/>
    </location>
</feature>